<accession>H6L2U3</accession>
<keyword evidence="2" id="KW-1185">Reference proteome</keyword>
<evidence type="ECO:0000313" key="2">
    <source>
        <dbReference type="Proteomes" id="UP000007519"/>
    </source>
</evidence>
<sequence>MVFFQICLGLMRNKNKILLFLGDFLGPPAFGGRLLPLVVELRTKVLVVALGLAAILGPPPPFGRRRYVSQLAVRSALQPPLAALVCGFAALLHIARPVASLL</sequence>
<name>H6L2U3_SAPGL</name>
<dbReference type="KEGG" id="sgn:SGRA_0934"/>
<dbReference type="HOGENOM" id="CLU_179350_0_0_10"/>
<dbReference type="AlphaFoldDB" id="H6L2U3"/>
<reference evidence="1 2" key="1">
    <citation type="journal article" date="2012" name="Stand. Genomic Sci.">
        <title>Complete genome sequencing and analysis of Saprospira grandis str. Lewin, a predatory marine bacterium.</title>
        <authorList>
            <person name="Saw J.H."/>
            <person name="Yuryev A."/>
            <person name="Kanbe M."/>
            <person name="Hou S."/>
            <person name="Young A.G."/>
            <person name="Aizawa S."/>
            <person name="Alam M."/>
        </authorList>
    </citation>
    <scope>NUCLEOTIDE SEQUENCE [LARGE SCALE GENOMIC DNA]</scope>
    <source>
        <strain evidence="1 2">Lewin</strain>
    </source>
</reference>
<protein>
    <submittedName>
        <fullName evidence="1">Uncharacterized protein</fullName>
    </submittedName>
</protein>
<proteinExistence type="predicted"/>
<dbReference type="Proteomes" id="UP000007519">
    <property type="component" value="Chromosome"/>
</dbReference>
<evidence type="ECO:0000313" key="1">
    <source>
        <dbReference type="EMBL" id="AFC23670.1"/>
    </source>
</evidence>
<organism evidence="1 2">
    <name type="scientific">Saprospira grandis (strain Lewin)</name>
    <dbReference type="NCBI Taxonomy" id="984262"/>
    <lineage>
        <taxon>Bacteria</taxon>
        <taxon>Pseudomonadati</taxon>
        <taxon>Bacteroidota</taxon>
        <taxon>Saprospiria</taxon>
        <taxon>Saprospirales</taxon>
        <taxon>Saprospiraceae</taxon>
        <taxon>Saprospira</taxon>
    </lineage>
</organism>
<dbReference type="EMBL" id="CP002831">
    <property type="protein sequence ID" value="AFC23670.1"/>
    <property type="molecule type" value="Genomic_DNA"/>
</dbReference>
<gene>
    <name evidence="1" type="ordered locus">SGRA_0934</name>
</gene>